<reference evidence="1" key="1">
    <citation type="submission" date="2020-11" db="EMBL/GenBank/DDBJ databases">
        <authorList>
            <person name="Whitehead M."/>
        </authorList>
    </citation>
    <scope>NUCLEOTIDE SEQUENCE</scope>
    <source>
        <strain evidence="1">EGII</strain>
    </source>
</reference>
<dbReference type="Proteomes" id="UP000606786">
    <property type="component" value="Unassembled WGS sequence"/>
</dbReference>
<proteinExistence type="predicted"/>
<evidence type="ECO:0000313" key="2">
    <source>
        <dbReference type="Proteomes" id="UP000606786"/>
    </source>
</evidence>
<protein>
    <submittedName>
        <fullName evidence="1">(Mediterranean fruit fly) hypothetical protein</fullName>
    </submittedName>
</protein>
<evidence type="ECO:0000313" key="1">
    <source>
        <dbReference type="EMBL" id="CAD7012749.1"/>
    </source>
</evidence>
<accession>A0A811VEV3</accession>
<comment type="caution">
    <text evidence="1">The sequence shown here is derived from an EMBL/GenBank/DDBJ whole genome shotgun (WGS) entry which is preliminary data.</text>
</comment>
<dbReference type="AlphaFoldDB" id="A0A811VEV3"/>
<keyword evidence="2" id="KW-1185">Reference proteome</keyword>
<sequence length="99" mass="10911">MQCHSMSDVLIERANMSTNTAKHTQTNKIAELHRCLNKQTNVKPTEHTHTHTFTQTNASIAATGLHLYIERAAIIVGGAVFSTNMPNTNKIIVITKGNK</sequence>
<dbReference type="EMBL" id="CAJHJT010000056">
    <property type="protein sequence ID" value="CAD7012749.1"/>
    <property type="molecule type" value="Genomic_DNA"/>
</dbReference>
<gene>
    <name evidence="1" type="ORF">CCAP1982_LOCUS20853</name>
</gene>
<name>A0A811VEV3_CERCA</name>
<organism evidence="1 2">
    <name type="scientific">Ceratitis capitata</name>
    <name type="common">Mediterranean fruit fly</name>
    <name type="synonym">Tephritis capitata</name>
    <dbReference type="NCBI Taxonomy" id="7213"/>
    <lineage>
        <taxon>Eukaryota</taxon>
        <taxon>Metazoa</taxon>
        <taxon>Ecdysozoa</taxon>
        <taxon>Arthropoda</taxon>
        <taxon>Hexapoda</taxon>
        <taxon>Insecta</taxon>
        <taxon>Pterygota</taxon>
        <taxon>Neoptera</taxon>
        <taxon>Endopterygota</taxon>
        <taxon>Diptera</taxon>
        <taxon>Brachycera</taxon>
        <taxon>Muscomorpha</taxon>
        <taxon>Tephritoidea</taxon>
        <taxon>Tephritidae</taxon>
        <taxon>Ceratitis</taxon>
        <taxon>Ceratitis</taxon>
    </lineage>
</organism>